<comment type="subunit">
    <text evidence="4">MCR is a hexamer of two alpha, two beta, and two gamma chains, forming a dimer of heterotrimers.</text>
</comment>
<dbReference type="EC" id="2.8.4.1" evidence="5"/>
<comment type="cofactor">
    <cofactor evidence="1">
        <name>coenzyme F430</name>
        <dbReference type="ChEBI" id="CHEBI:60540"/>
    </cofactor>
</comment>
<comment type="caution">
    <text evidence="11">The sequence shown here is derived from an EMBL/GenBank/DDBJ whole genome shotgun (WGS) entry which is preliminary data.</text>
</comment>
<keyword evidence="6" id="KW-0484">Methanogenesis</keyword>
<gene>
    <name evidence="11" type="ORF">Metus_0630</name>
</gene>
<evidence type="ECO:0000259" key="9">
    <source>
        <dbReference type="Pfam" id="PF02241"/>
    </source>
</evidence>
<evidence type="ECO:0000313" key="12">
    <source>
        <dbReference type="Proteomes" id="UP000288215"/>
    </source>
</evidence>
<evidence type="ECO:0000259" key="10">
    <source>
        <dbReference type="Pfam" id="PF02783"/>
    </source>
</evidence>
<dbReference type="InterPro" id="IPR003179">
    <property type="entry name" value="Me_CoM_Rdtase_bsu"/>
</dbReference>
<evidence type="ECO:0000256" key="2">
    <source>
        <dbReference type="ARBA" id="ARBA00005149"/>
    </source>
</evidence>
<dbReference type="InterPro" id="IPR008924">
    <property type="entry name" value="Me_CoM_Rdtase_asu/bsu_C"/>
</dbReference>
<comment type="similarity">
    <text evidence="3">Belongs to the methyl-coenzyme M reductase beta subunit family.</text>
</comment>
<organism evidence="11 12">
    <name type="scientific">Methanosuratincola subterraneus</name>
    <dbReference type="NCBI Taxonomy" id="2593994"/>
    <lineage>
        <taxon>Archaea</taxon>
        <taxon>Thermoproteota</taxon>
        <taxon>Methanosuratincolia</taxon>
        <taxon>Candidatus Methanomethylicales</taxon>
        <taxon>Candidatus Methanomethylicaceae</taxon>
        <taxon>Candidatus Methanosuratincola (ex Vanwonterghem et al. 2016)</taxon>
    </lineage>
</organism>
<evidence type="ECO:0000256" key="8">
    <source>
        <dbReference type="ARBA" id="ARBA00047772"/>
    </source>
</evidence>
<dbReference type="Pfam" id="PF02783">
    <property type="entry name" value="MCR_beta_N"/>
    <property type="match status" value="1"/>
</dbReference>
<dbReference type="GO" id="GO:0015948">
    <property type="term" value="P:methanogenesis"/>
    <property type="evidence" value="ECO:0007669"/>
    <property type="project" value="UniProtKB-KW"/>
</dbReference>
<evidence type="ECO:0000256" key="4">
    <source>
        <dbReference type="ARBA" id="ARBA00011155"/>
    </source>
</evidence>
<dbReference type="InterPro" id="IPR022679">
    <property type="entry name" value="Me_CoM_Rdtase_bsu_C"/>
</dbReference>
<evidence type="ECO:0000256" key="3">
    <source>
        <dbReference type="ARBA" id="ARBA00010675"/>
    </source>
</evidence>
<dbReference type="PIRSF" id="PIRSF000263">
    <property type="entry name" value="Meth_CoM_rd_beta"/>
    <property type="match status" value="1"/>
</dbReference>
<feature type="domain" description="Methyl-coenzyme M reductase beta subunit N-terminal" evidence="10">
    <location>
        <begin position="6"/>
        <end position="187"/>
    </location>
</feature>
<evidence type="ECO:0000256" key="5">
    <source>
        <dbReference type="ARBA" id="ARBA00013271"/>
    </source>
</evidence>
<evidence type="ECO:0000256" key="7">
    <source>
        <dbReference type="ARBA" id="ARBA00032164"/>
    </source>
</evidence>
<dbReference type="AlphaFoldDB" id="A0A444L8E6"/>
<comment type="pathway">
    <text evidence="2">One-carbon metabolism; methyl-coenzyme M reduction; methane from methyl-coenzyme M: step 1/1.</text>
</comment>
<dbReference type="SUPFAM" id="SSF55088">
    <property type="entry name" value="Methyl-coenzyme M reductase subunits"/>
    <property type="match status" value="1"/>
</dbReference>
<dbReference type="GO" id="GO:0050524">
    <property type="term" value="F:coenzyme-B sulfoethylthiotransferase activity"/>
    <property type="evidence" value="ECO:0007669"/>
    <property type="project" value="UniProtKB-EC"/>
</dbReference>
<proteinExistence type="inferred from homology"/>
<feature type="domain" description="Methyl-coenzyme M reductase beta subunit C-terminal" evidence="9">
    <location>
        <begin position="189"/>
        <end position="437"/>
    </location>
</feature>
<dbReference type="InterPro" id="IPR009024">
    <property type="entry name" value="Me_CoM_Rdtase_Fd-like_fold"/>
</dbReference>
<sequence length="444" mass="47533">MAKYPDKVDLYDDRGRVFASKVPVEALSPLRNPAMQKIISYVKQCVSVNLEGIEKALATGEIGGKWCIIRGRSLKLDLVKNADSIADSLKSCLQVTKDDDTEVKVLKGGKHLLVKVPAKRLNAGVEYTTGFTATAAALCCTIVENFKVNLWDADLVHAAVWGRYPQTMEPLGGNVSSLLSVPQQNEGMGYALRNVPCAHIALITKKNAMNAAALSSILEQAAMFEMGDAIGNFERLHLLGLAYQGLNANNLVYDIVKENSKTGTLGDVAVSTVKRAIADGVIKPLEKKPSGYTAYTTNDLNKWNAYAAAGLLAGTMITCGSARSMQHCPSVFIYFNDLIERETGLPGVDFGRVAGTGVEMAFFSHSIYGGGNPAVFHGNHIVTRHSKGFTIPCVAAAVALDAGTVIYTPEKISGVVGETLSEVPELREPLRYVNEAAVSIHGGI</sequence>
<dbReference type="InterPro" id="IPR022680">
    <property type="entry name" value="Me_CoM_Rdtase_bsu_N"/>
</dbReference>
<dbReference type="Gene3D" id="1.20.840.10">
    <property type="entry name" value="Methyl-coenzyme M reductase, alpha/beta subunit, C-terminal"/>
    <property type="match status" value="1"/>
</dbReference>
<dbReference type="UniPathway" id="UPA00646">
    <property type="reaction ID" value="UER00699"/>
</dbReference>
<reference evidence="11 12" key="1">
    <citation type="submission" date="2018-12" db="EMBL/GenBank/DDBJ databases">
        <title>The complete genome of the methanogenic archaea of the candidate phylum Verstraetearchaeota, obtained from the metagenome of underground thermal water.</title>
        <authorList>
            <person name="Kadnikov V.V."/>
            <person name="Mardanov A.V."/>
            <person name="Beletsky A.V."/>
            <person name="Karnachuk O.V."/>
            <person name="Ravin N.V."/>
        </authorList>
    </citation>
    <scope>NUCLEOTIDE SEQUENCE [LARGE SCALE GENOMIC DNA]</scope>
    <source>
        <strain evidence="11">Ch88</strain>
    </source>
</reference>
<dbReference type="Proteomes" id="UP000288215">
    <property type="component" value="Unassembled WGS sequence"/>
</dbReference>
<protein>
    <recommendedName>
        <fullName evidence="5">coenzyme-B sulfoethylthiotransferase</fullName>
        <ecNumber evidence="5">2.8.4.1</ecNumber>
    </recommendedName>
    <alternativeName>
        <fullName evidence="7">Coenzyme-B sulfoethylthiotransferase beta</fullName>
    </alternativeName>
</protein>
<dbReference type="InterPro" id="IPR015823">
    <property type="entry name" value="Me_CoM_Rdtase_asu_N_sub2"/>
</dbReference>
<evidence type="ECO:0000313" key="11">
    <source>
        <dbReference type="EMBL" id="RWX73851.1"/>
    </source>
</evidence>
<dbReference type="EMBL" id="RXGA01000002">
    <property type="protein sequence ID" value="RWX73851.1"/>
    <property type="molecule type" value="Genomic_DNA"/>
</dbReference>
<name>A0A444L8E6_METS7</name>
<evidence type="ECO:0000256" key="1">
    <source>
        <dbReference type="ARBA" id="ARBA00001952"/>
    </source>
</evidence>
<dbReference type="Gene3D" id="3.30.70.470">
    <property type="match status" value="1"/>
</dbReference>
<dbReference type="SUPFAM" id="SSF48081">
    <property type="entry name" value="Methyl-coenzyme M reductase alpha and beta chain C-terminal domain"/>
    <property type="match status" value="1"/>
</dbReference>
<comment type="catalytic activity">
    <reaction evidence="8">
        <text>coenzyme B + methyl-coenzyme M = methane + coenzyme M-coenzyme B heterodisulfide</text>
        <dbReference type="Rhea" id="RHEA:12532"/>
        <dbReference type="ChEBI" id="CHEBI:16183"/>
        <dbReference type="ChEBI" id="CHEBI:58286"/>
        <dbReference type="ChEBI" id="CHEBI:58411"/>
        <dbReference type="ChEBI" id="CHEBI:58596"/>
        <dbReference type="EC" id="2.8.4.1"/>
    </reaction>
    <physiologicalReaction direction="left-to-right" evidence="8">
        <dbReference type="Rhea" id="RHEA:12533"/>
    </physiologicalReaction>
</comment>
<dbReference type="Pfam" id="PF02241">
    <property type="entry name" value="MCR_beta"/>
    <property type="match status" value="1"/>
</dbReference>
<evidence type="ECO:0000256" key="6">
    <source>
        <dbReference type="ARBA" id="ARBA00022994"/>
    </source>
</evidence>
<accession>A0A444L8E6</accession>
<dbReference type="NCBIfam" id="TIGR03257">
    <property type="entry name" value="met_CoM_red_bet"/>
    <property type="match status" value="1"/>
</dbReference>